<dbReference type="PROSITE" id="PS50297">
    <property type="entry name" value="ANK_REP_REGION"/>
    <property type="match status" value="3"/>
</dbReference>
<dbReference type="RefSeq" id="WP_014200410.1">
    <property type="nucleotide sequence ID" value="NC_016599.1"/>
</dbReference>
<proteinExistence type="predicted"/>
<dbReference type="KEGG" id="oho:Oweho_0025"/>
<organism evidence="4 5">
    <name type="scientific">Owenweeksia hongkongensis (strain DSM 17368 / CIP 108786 / JCM 12287 / NRRL B-23963 / UST20020801)</name>
    <dbReference type="NCBI Taxonomy" id="926562"/>
    <lineage>
        <taxon>Bacteria</taxon>
        <taxon>Pseudomonadati</taxon>
        <taxon>Bacteroidota</taxon>
        <taxon>Flavobacteriia</taxon>
        <taxon>Flavobacteriales</taxon>
        <taxon>Owenweeksiaceae</taxon>
        <taxon>Owenweeksia</taxon>
    </lineage>
</organism>
<dbReference type="Gene3D" id="1.25.40.20">
    <property type="entry name" value="Ankyrin repeat-containing domain"/>
    <property type="match status" value="1"/>
</dbReference>
<dbReference type="OrthoDB" id="5657095at2"/>
<keyword evidence="2 3" id="KW-0040">ANK repeat</keyword>
<dbReference type="InterPro" id="IPR002110">
    <property type="entry name" value="Ankyrin_rpt"/>
</dbReference>
<keyword evidence="1" id="KW-0677">Repeat</keyword>
<evidence type="ECO:0000256" key="3">
    <source>
        <dbReference type="PROSITE-ProRule" id="PRU00023"/>
    </source>
</evidence>
<dbReference type="PANTHER" id="PTHR24171">
    <property type="entry name" value="ANKYRIN REPEAT DOMAIN-CONTAINING PROTEIN 39-RELATED"/>
    <property type="match status" value="1"/>
</dbReference>
<sequence>MRGCFIAVALLLQAMAHGQNIFDVARTNDLASLGKMIKLNPDTVHSKNASGHTPLILAAYNNQVEMADKLIQSGADVNYTFSQGSAIHGAAFKGHLDIVKLLVKNGADIDEPDQNKTTPLIYATLFGHTELAKYLYVNGANPNYSDATGSSAINYAESLNNEILLNTFKSQKE</sequence>
<dbReference type="InterPro" id="IPR036770">
    <property type="entry name" value="Ankyrin_rpt-contain_sf"/>
</dbReference>
<evidence type="ECO:0000256" key="2">
    <source>
        <dbReference type="ARBA" id="ARBA00023043"/>
    </source>
</evidence>
<feature type="repeat" description="ANK" evidence="3">
    <location>
        <begin position="115"/>
        <end position="147"/>
    </location>
</feature>
<dbReference type="AlphaFoldDB" id="G8R538"/>
<protein>
    <submittedName>
        <fullName evidence="4">Ankyrin repeat-containing protein</fullName>
    </submittedName>
</protein>
<gene>
    <name evidence="4" type="ordered locus">Oweho_0025</name>
</gene>
<dbReference type="PRINTS" id="PR01415">
    <property type="entry name" value="ANKYRIN"/>
</dbReference>
<dbReference type="Pfam" id="PF00023">
    <property type="entry name" value="Ank"/>
    <property type="match status" value="1"/>
</dbReference>
<dbReference type="Proteomes" id="UP000005631">
    <property type="component" value="Chromosome"/>
</dbReference>
<dbReference type="EMBL" id="CP003156">
    <property type="protein sequence ID" value="AEV31049.1"/>
    <property type="molecule type" value="Genomic_DNA"/>
</dbReference>
<dbReference type="SMART" id="SM00248">
    <property type="entry name" value="ANK"/>
    <property type="match status" value="3"/>
</dbReference>
<dbReference type="Pfam" id="PF12796">
    <property type="entry name" value="Ank_2"/>
    <property type="match status" value="1"/>
</dbReference>
<evidence type="ECO:0000256" key="1">
    <source>
        <dbReference type="ARBA" id="ARBA00022737"/>
    </source>
</evidence>
<name>G8R538_OWEHD</name>
<reference evidence="4 5" key="1">
    <citation type="journal article" date="2012" name="Stand. Genomic Sci.">
        <title>Genome sequence of the orange-pigmented seawater bacterium Owenweeksia hongkongensis type strain (UST20020801(T)).</title>
        <authorList>
            <person name="Riedel T."/>
            <person name="Held B."/>
            <person name="Nolan M."/>
            <person name="Lucas S."/>
            <person name="Lapidus A."/>
            <person name="Tice H."/>
            <person name="Del Rio T.G."/>
            <person name="Cheng J.F."/>
            <person name="Han C."/>
            <person name="Tapia R."/>
            <person name="Goodwin L.A."/>
            <person name="Pitluck S."/>
            <person name="Liolios K."/>
            <person name="Mavromatis K."/>
            <person name="Pagani I."/>
            <person name="Ivanova N."/>
            <person name="Mikhailova N."/>
            <person name="Pati A."/>
            <person name="Chen A."/>
            <person name="Palaniappan K."/>
            <person name="Rohde M."/>
            <person name="Tindall B.J."/>
            <person name="Detter J.C."/>
            <person name="Goker M."/>
            <person name="Woyke T."/>
            <person name="Bristow J."/>
            <person name="Eisen J.A."/>
            <person name="Markowitz V."/>
            <person name="Hugenholtz P."/>
            <person name="Klenk H.P."/>
            <person name="Kyrpides N.C."/>
        </authorList>
    </citation>
    <scope>NUCLEOTIDE SEQUENCE</scope>
    <source>
        <strain evidence="5">DSM 17368 / JCM 12287 / NRRL B-23963</strain>
    </source>
</reference>
<dbReference type="PROSITE" id="PS50088">
    <property type="entry name" value="ANK_REPEAT"/>
    <property type="match status" value="3"/>
</dbReference>
<dbReference type="SUPFAM" id="SSF48403">
    <property type="entry name" value="Ankyrin repeat"/>
    <property type="match status" value="1"/>
</dbReference>
<dbReference type="HOGENOM" id="CLU_000134_18_1_10"/>
<evidence type="ECO:0000313" key="5">
    <source>
        <dbReference type="Proteomes" id="UP000005631"/>
    </source>
</evidence>
<evidence type="ECO:0000313" key="4">
    <source>
        <dbReference type="EMBL" id="AEV31049.1"/>
    </source>
</evidence>
<feature type="repeat" description="ANK" evidence="3">
    <location>
        <begin position="82"/>
        <end position="114"/>
    </location>
</feature>
<feature type="repeat" description="ANK" evidence="3">
    <location>
        <begin position="50"/>
        <end position="82"/>
    </location>
</feature>
<accession>G8R538</accession>
<keyword evidence="5" id="KW-1185">Reference proteome</keyword>
<dbReference type="STRING" id="926562.Oweho_0025"/>
<dbReference type="eggNOG" id="COG0666">
    <property type="taxonomic scope" value="Bacteria"/>
</dbReference>